<name>A0A1L6JE08_9SPHN</name>
<proteinExistence type="predicted"/>
<reference evidence="6 7" key="3">
    <citation type="submission" date="2018-07" db="EMBL/GenBank/DDBJ databases">
        <title>Genomic and Epidemiologic Investigation of an Indolent Hospital Outbreak.</title>
        <authorList>
            <person name="Johnson R.C."/>
            <person name="Deming C."/>
            <person name="Conlan S."/>
            <person name="Zellmer C.J."/>
            <person name="Michelin A.V."/>
            <person name="Lee-Lin S."/>
            <person name="Thomas P.J."/>
            <person name="Park M."/>
            <person name="Weingarten R.A."/>
            <person name="Less J."/>
            <person name="Dekker J.P."/>
            <person name="Frank K.M."/>
            <person name="Musser K.A."/>
            <person name="Mcquiston J.R."/>
            <person name="Henderson D.K."/>
            <person name="Lau A.F."/>
            <person name="Palmore T.N."/>
            <person name="Segre J.A."/>
        </authorList>
    </citation>
    <scope>NUCLEOTIDE SEQUENCE [LARGE SCALE GENOMIC DNA]</scope>
    <source>
        <strain evidence="4 7">SK-CDC1_0717</strain>
        <strain evidence="3 6">SK-NIH.Env10_0317</strain>
    </source>
</reference>
<dbReference type="OrthoDB" id="7448000at2"/>
<sequence length="166" mass="17292">MRLAVAALFLLAACSGGGHGNQSATPQDLESAAIERGLVRDPAETDLTGLYARDTDRVCVVRKGDSYRIGAFVDYGDGLSCTGTGAVTRSGETLAVTLTGKNGVSCSFDARFDGEHIRFPATVPPECAKFCGPRASFAALDAERLSGSAAEARALRSAEGKRLCDD</sequence>
<evidence type="ECO:0000313" key="7">
    <source>
        <dbReference type="Proteomes" id="UP000287746"/>
    </source>
</evidence>
<dbReference type="RefSeq" id="WP_066574715.1">
    <property type="nucleotide sequence ID" value="NZ_CP018820.1"/>
</dbReference>
<evidence type="ECO:0000313" key="6">
    <source>
        <dbReference type="Proteomes" id="UP000286681"/>
    </source>
</evidence>
<dbReference type="EMBL" id="QQYZ01000005">
    <property type="protein sequence ID" value="RSY87482.1"/>
    <property type="molecule type" value="Genomic_DNA"/>
</dbReference>
<evidence type="ECO:0000313" key="2">
    <source>
        <dbReference type="EMBL" id="APR54135.1"/>
    </source>
</evidence>
<dbReference type="Proteomes" id="UP000287746">
    <property type="component" value="Unassembled WGS sequence"/>
</dbReference>
<organism evidence="2 5">
    <name type="scientific">Sphingomonas koreensis</name>
    <dbReference type="NCBI Taxonomy" id="93064"/>
    <lineage>
        <taxon>Bacteria</taxon>
        <taxon>Pseudomonadati</taxon>
        <taxon>Pseudomonadota</taxon>
        <taxon>Alphaproteobacteria</taxon>
        <taxon>Sphingomonadales</taxon>
        <taxon>Sphingomonadaceae</taxon>
        <taxon>Sphingomonas</taxon>
    </lineage>
</organism>
<dbReference type="KEGG" id="skr:BRX40_18475"/>
<dbReference type="GeneID" id="44134548"/>
<dbReference type="STRING" id="93064.BRX40_18475"/>
<accession>A0A1L6JE08</accession>
<keyword evidence="5" id="KW-1185">Reference proteome</keyword>
<dbReference type="Proteomes" id="UP000185161">
    <property type="component" value="Chromosome"/>
</dbReference>
<gene>
    <name evidence="2" type="ORF">BRX40_18475</name>
    <name evidence="3" type="ORF">CA257_10475</name>
    <name evidence="4" type="ORF">DAH66_07575</name>
</gene>
<dbReference type="AlphaFoldDB" id="A0A1L6JE08"/>
<evidence type="ECO:0008006" key="8">
    <source>
        <dbReference type="Google" id="ProtNLM"/>
    </source>
</evidence>
<feature type="signal peptide" evidence="1">
    <location>
        <begin position="1"/>
        <end position="20"/>
    </location>
</feature>
<evidence type="ECO:0000313" key="3">
    <source>
        <dbReference type="EMBL" id="RSV03620.1"/>
    </source>
</evidence>
<evidence type="ECO:0000313" key="4">
    <source>
        <dbReference type="EMBL" id="RSY87482.1"/>
    </source>
</evidence>
<reference evidence="2" key="1">
    <citation type="submission" date="2016-12" db="EMBL/GenBank/DDBJ databases">
        <title>Whole genome sequencing of Sphingomonas koreensis.</title>
        <authorList>
            <person name="Conlan S."/>
            <person name="Thomas P.J."/>
            <person name="Mullikin J."/>
            <person name="Palmore T.N."/>
            <person name="Frank K.M."/>
            <person name="Segre J.A."/>
        </authorList>
    </citation>
    <scope>NUCLEOTIDE SEQUENCE</scope>
    <source>
        <strain evidence="2">ABOJV</strain>
    </source>
</reference>
<dbReference type="Proteomes" id="UP000286681">
    <property type="component" value="Unassembled WGS sequence"/>
</dbReference>
<evidence type="ECO:0000256" key="1">
    <source>
        <dbReference type="SAM" id="SignalP"/>
    </source>
</evidence>
<reference evidence="5" key="2">
    <citation type="submission" date="2016-12" db="EMBL/GenBank/DDBJ databases">
        <title>Whole genome sequencing of Sphingomonas sp. ABOJV.</title>
        <authorList>
            <person name="Conlan S."/>
            <person name="Thomas P.J."/>
            <person name="Mullikin J."/>
            <person name="Palmore T.N."/>
            <person name="Frank K.M."/>
            <person name="Segre J.A."/>
        </authorList>
    </citation>
    <scope>NUCLEOTIDE SEQUENCE [LARGE SCALE GENOMIC DNA]</scope>
    <source>
        <strain evidence="5">ABOJV</strain>
    </source>
</reference>
<dbReference type="EMBL" id="CP018820">
    <property type="protein sequence ID" value="APR54135.1"/>
    <property type="molecule type" value="Genomic_DNA"/>
</dbReference>
<feature type="chain" id="PRO_5009867405" description="Lipoprotein" evidence="1">
    <location>
        <begin position="21"/>
        <end position="166"/>
    </location>
</feature>
<dbReference type="EMBL" id="QQWO01000007">
    <property type="protein sequence ID" value="RSV03620.1"/>
    <property type="molecule type" value="Genomic_DNA"/>
</dbReference>
<keyword evidence="1" id="KW-0732">Signal</keyword>
<evidence type="ECO:0000313" key="5">
    <source>
        <dbReference type="Proteomes" id="UP000185161"/>
    </source>
</evidence>
<protein>
    <recommendedName>
        <fullName evidence="8">Lipoprotein</fullName>
    </recommendedName>
</protein>